<name>A0A100WSW1_MYCFO</name>
<protein>
    <recommendedName>
        <fullName evidence="4">DUF2637 domain-containing protein</fullName>
    </recommendedName>
</protein>
<organism evidence="2 3">
    <name type="scientific">Mycolicibacterium fortuitum subsp. acetamidolyticum</name>
    <dbReference type="NCBI Taxonomy" id="144550"/>
    <lineage>
        <taxon>Bacteria</taxon>
        <taxon>Bacillati</taxon>
        <taxon>Actinomycetota</taxon>
        <taxon>Actinomycetes</taxon>
        <taxon>Mycobacteriales</taxon>
        <taxon>Mycobacteriaceae</taxon>
        <taxon>Mycolicibacterium</taxon>
    </lineage>
</organism>
<evidence type="ECO:0000313" key="2">
    <source>
        <dbReference type="EMBL" id="GAT03662.1"/>
    </source>
</evidence>
<dbReference type="Proteomes" id="UP000069705">
    <property type="component" value="Unassembled WGS sequence"/>
</dbReference>
<feature type="transmembrane region" description="Helical" evidence="1">
    <location>
        <begin position="121"/>
        <end position="144"/>
    </location>
</feature>
<sequence length="377" mass="39926">MKITPQKVFAAFGVGHAAPAARAWTLLLTAAVATSVYGNTAHSQLTGHGMAAAAWHGVAPVALFWVTHLVGKTAARASVAAARWVVWLLGIPVSLAVSGMAFVVSFRALREWTLHEGGDELAATLLPLIIDMVIALSSIMVLALRERPAVEAKAGRPSVPQRVRNWWRGTPVDAEQPVQAVQTGANRDAEYADAPEYPGGLTWLAPVHHLTETTPEQPVHQAAVAAPEPVMQAGAPTVTSDDEVVHHPGAPVHQDVETQPVQAVEPPLLVPVHRADAPVQSEAVQAPERVVHQRTTEPEQPPVVQAVHRAQATEVVQAGASELPIETVAQVYACLDAAWSQNQIAAAKVAAKRTIAKLVAAREELCTTAEEPEPALA</sequence>
<evidence type="ECO:0000313" key="3">
    <source>
        <dbReference type="Proteomes" id="UP000069705"/>
    </source>
</evidence>
<dbReference type="InterPro" id="IPR021235">
    <property type="entry name" value="DUF2637"/>
</dbReference>
<reference evidence="2 3" key="1">
    <citation type="journal article" date="2016" name="Genome Announc.">
        <title>Draft Genome Sequences of Five Rapidly Growing Mycobacterium Species, M. thermoresistibile, M. fortuitum subsp. acetamidolyticum, M. canariasense, M. brisbanense, and M. novocastrense.</title>
        <authorList>
            <person name="Katahira K."/>
            <person name="Ogura Y."/>
            <person name="Gotoh Y."/>
            <person name="Hayashi T."/>
        </authorList>
    </citation>
    <scope>NUCLEOTIDE SEQUENCE [LARGE SCALE GENOMIC DNA]</scope>
    <source>
        <strain evidence="2 3">JCM6368</strain>
    </source>
</reference>
<evidence type="ECO:0000256" key="1">
    <source>
        <dbReference type="SAM" id="Phobius"/>
    </source>
</evidence>
<feature type="transmembrane region" description="Helical" evidence="1">
    <location>
        <begin position="47"/>
        <end position="66"/>
    </location>
</feature>
<evidence type="ECO:0008006" key="4">
    <source>
        <dbReference type="Google" id="ProtNLM"/>
    </source>
</evidence>
<proteinExistence type="predicted"/>
<dbReference type="RefSeq" id="WP_057138126.1">
    <property type="nucleotide sequence ID" value="NZ_BCSZ01000035.1"/>
</dbReference>
<dbReference type="AlphaFoldDB" id="A0A100WSW1"/>
<keyword evidence="1" id="KW-0472">Membrane</keyword>
<keyword evidence="1" id="KW-1133">Transmembrane helix</keyword>
<reference evidence="3" key="2">
    <citation type="submission" date="2016-02" db="EMBL/GenBank/DDBJ databases">
        <title>Draft genome sequence of five rapidly growing Mycobacterium species.</title>
        <authorList>
            <person name="Katahira K."/>
            <person name="Gotou Y."/>
            <person name="Iida K."/>
            <person name="Ogura Y."/>
            <person name="Hayashi T."/>
        </authorList>
    </citation>
    <scope>NUCLEOTIDE SEQUENCE [LARGE SCALE GENOMIC DNA]</scope>
    <source>
        <strain evidence="3">JCM6368</strain>
    </source>
</reference>
<dbReference type="Pfam" id="PF10935">
    <property type="entry name" value="DUF2637"/>
    <property type="match status" value="1"/>
</dbReference>
<feature type="transmembrane region" description="Helical" evidence="1">
    <location>
        <begin position="86"/>
        <end position="109"/>
    </location>
</feature>
<gene>
    <name evidence="2" type="ORF">RMCFA_3774</name>
</gene>
<comment type="caution">
    <text evidence="2">The sequence shown here is derived from an EMBL/GenBank/DDBJ whole genome shotgun (WGS) entry which is preliminary data.</text>
</comment>
<dbReference type="EMBL" id="BCSZ01000035">
    <property type="protein sequence ID" value="GAT03662.1"/>
    <property type="molecule type" value="Genomic_DNA"/>
</dbReference>
<keyword evidence="1" id="KW-0812">Transmembrane</keyword>
<accession>A0A100WSW1</accession>